<dbReference type="GO" id="GO:0016491">
    <property type="term" value="F:oxidoreductase activity"/>
    <property type="evidence" value="ECO:0007669"/>
    <property type="project" value="InterPro"/>
</dbReference>
<dbReference type="AlphaFoldDB" id="A0A846MAG7"/>
<dbReference type="EMBL" id="JAASQR010000004">
    <property type="protein sequence ID" value="NIJ18248.1"/>
    <property type="molecule type" value="Genomic_DNA"/>
</dbReference>
<evidence type="ECO:0000313" key="2">
    <source>
        <dbReference type="EMBL" id="NIJ18248.1"/>
    </source>
</evidence>
<keyword evidence="3" id="KW-1185">Reference proteome</keyword>
<evidence type="ECO:0000259" key="1">
    <source>
        <dbReference type="Pfam" id="PF07110"/>
    </source>
</evidence>
<proteinExistence type="predicted"/>
<dbReference type="NCBIfam" id="TIGR02118">
    <property type="entry name" value="EthD family reductase"/>
    <property type="match status" value="1"/>
</dbReference>
<comment type="caution">
    <text evidence="2">The sequence shown here is derived from an EMBL/GenBank/DDBJ whole genome shotgun (WGS) entry which is preliminary data.</text>
</comment>
<protein>
    <submittedName>
        <fullName evidence="2">Uncharacterized protein (TIGR02118 family)</fullName>
    </submittedName>
</protein>
<gene>
    <name evidence="2" type="ORF">FHS54_003248</name>
</gene>
<dbReference type="Pfam" id="PF07110">
    <property type="entry name" value="EthD"/>
    <property type="match status" value="1"/>
</dbReference>
<organism evidence="2 3">
    <name type="scientific">Sphingobium vermicomposti</name>
    <dbReference type="NCBI Taxonomy" id="529005"/>
    <lineage>
        <taxon>Bacteria</taxon>
        <taxon>Pseudomonadati</taxon>
        <taxon>Pseudomonadota</taxon>
        <taxon>Alphaproteobacteria</taxon>
        <taxon>Sphingomonadales</taxon>
        <taxon>Sphingomonadaceae</taxon>
        <taxon>Sphingobium</taxon>
    </lineage>
</organism>
<dbReference type="Proteomes" id="UP000576821">
    <property type="component" value="Unassembled WGS sequence"/>
</dbReference>
<dbReference type="SUPFAM" id="SSF54909">
    <property type="entry name" value="Dimeric alpha+beta barrel"/>
    <property type="match status" value="1"/>
</dbReference>
<name>A0A846MAG7_9SPHN</name>
<dbReference type="InterPro" id="IPR009799">
    <property type="entry name" value="EthD_dom"/>
</dbReference>
<dbReference type="RefSeq" id="WP_167305108.1">
    <property type="nucleotide sequence ID" value="NZ_JAASQR010000004.1"/>
</dbReference>
<sequence>MTKSICALVHRPDSTRAAFHAYYEEQHAPLGARHFPFTRYARNHIIGGDVPDYDTISEFWADDIAAAAALMNGPVGDIMRADEEKFMDRSRIASAGVDEYALSPGEPAMADGSRTAFLIDMAGDRDAGRDHILSWARGLASDSKGVSLDFTESWGSPPFPAAAVLWMPGHVQLGDCPPSATVRRLILRRVETPTAQLIFGASTP</sequence>
<reference evidence="2 3" key="1">
    <citation type="submission" date="2020-03" db="EMBL/GenBank/DDBJ databases">
        <title>Genomic Encyclopedia of Type Strains, Phase IV (KMG-IV): sequencing the most valuable type-strain genomes for metagenomic binning, comparative biology and taxonomic classification.</title>
        <authorList>
            <person name="Goeker M."/>
        </authorList>
    </citation>
    <scope>NUCLEOTIDE SEQUENCE [LARGE SCALE GENOMIC DNA]</scope>
    <source>
        <strain evidence="2 3">DSM 21299</strain>
    </source>
</reference>
<dbReference type="InterPro" id="IPR011008">
    <property type="entry name" value="Dimeric_a/b-barrel"/>
</dbReference>
<feature type="domain" description="EthD" evidence="1">
    <location>
        <begin position="11"/>
        <end position="90"/>
    </location>
</feature>
<dbReference type="Gene3D" id="3.30.70.100">
    <property type="match status" value="1"/>
</dbReference>
<accession>A0A846MAG7</accession>
<evidence type="ECO:0000313" key="3">
    <source>
        <dbReference type="Proteomes" id="UP000576821"/>
    </source>
</evidence>